<name>A0A5C6V8I2_9BURK</name>
<evidence type="ECO:0000256" key="2">
    <source>
        <dbReference type="ARBA" id="ARBA00023002"/>
    </source>
</evidence>
<dbReference type="Pfam" id="PF01315">
    <property type="entry name" value="Ald_Xan_dh_C"/>
    <property type="match status" value="1"/>
</dbReference>
<dbReference type="Gene3D" id="3.90.1170.50">
    <property type="entry name" value="Aldehyde oxidase/xanthine dehydrogenase, a/b hammerhead"/>
    <property type="match status" value="1"/>
</dbReference>
<dbReference type="SUPFAM" id="SSF54665">
    <property type="entry name" value="CO dehydrogenase molybdoprotein N-domain-like"/>
    <property type="match status" value="1"/>
</dbReference>
<dbReference type="InterPro" id="IPR008274">
    <property type="entry name" value="AldOxase/xan_DH_MoCoBD1"/>
</dbReference>
<evidence type="ECO:0000313" key="4">
    <source>
        <dbReference type="EMBL" id="MEM5341267.1"/>
    </source>
</evidence>
<evidence type="ECO:0000313" key="7">
    <source>
        <dbReference type="Proteomes" id="UP001481677"/>
    </source>
</evidence>
<dbReference type="InterPro" id="IPR036856">
    <property type="entry name" value="Ald_Oxase/Xan_DH_a/b_sf"/>
</dbReference>
<dbReference type="Proteomes" id="UP001481677">
    <property type="component" value="Unassembled WGS sequence"/>
</dbReference>
<dbReference type="InterPro" id="IPR000674">
    <property type="entry name" value="Ald_Oxase/Xan_DH_a/b"/>
</dbReference>
<dbReference type="GO" id="GO:0005506">
    <property type="term" value="F:iron ion binding"/>
    <property type="evidence" value="ECO:0007669"/>
    <property type="project" value="InterPro"/>
</dbReference>
<dbReference type="EMBL" id="JAZHGA010000010">
    <property type="protein sequence ID" value="MEM5341267.1"/>
    <property type="molecule type" value="Genomic_DNA"/>
</dbReference>
<comment type="caution">
    <text evidence="5">The sequence shown here is derived from an EMBL/GenBank/DDBJ whole genome shotgun (WGS) entry which is preliminary data.</text>
</comment>
<dbReference type="Proteomes" id="UP000321776">
    <property type="component" value="Unassembled WGS sequence"/>
</dbReference>
<reference evidence="5 6" key="1">
    <citation type="journal article" date="2018" name="Int. J. Syst. Evol. Microbiol.">
        <title>Paraburkholderia azotifigens sp. nov., a nitrogen-fixing bacterium isolated from paddy soil.</title>
        <authorList>
            <person name="Choi G.M."/>
            <person name="Im W.T."/>
        </authorList>
    </citation>
    <scope>NUCLEOTIDE SEQUENCE [LARGE SCALE GENOMIC DNA]</scope>
    <source>
        <strain evidence="5 6">NF 2-5-3</strain>
    </source>
</reference>
<organism evidence="5 6">
    <name type="scientific">Paraburkholderia azotifigens</name>
    <dbReference type="NCBI Taxonomy" id="2057004"/>
    <lineage>
        <taxon>Bacteria</taxon>
        <taxon>Pseudomonadati</taxon>
        <taxon>Pseudomonadota</taxon>
        <taxon>Betaproteobacteria</taxon>
        <taxon>Burkholderiales</taxon>
        <taxon>Burkholderiaceae</taxon>
        <taxon>Paraburkholderia</taxon>
    </lineage>
</organism>
<dbReference type="AlphaFoldDB" id="A0A5C6V8I2"/>
<dbReference type="InterPro" id="IPR037165">
    <property type="entry name" value="AldOxase/xan_DH_Mopterin-bd_sf"/>
</dbReference>
<dbReference type="GO" id="GO:0016491">
    <property type="term" value="F:oxidoreductase activity"/>
    <property type="evidence" value="ECO:0007669"/>
    <property type="project" value="UniProtKB-KW"/>
</dbReference>
<keyword evidence="1" id="KW-0500">Molybdenum</keyword>
<reference evidence="5" key="2">
    <citation type="submission" date="2019-08" db="EMBL/GenBank/DDBJ databases">
        <authorList>
            <person name="Im W.-T."/>
        </authorList>
    </citation>
    <scope>NUCLEOTIDE SEQUENCE</scope>
    <source>
        <strain evidence="5">NF 2-5-3</strain>
    </source>
</reference>
<dbReference type="Gene3D" id="3.30.365.10">
    <property type="entry name" value="Aldehyde oxidase/xanthine dehydrogenase, molybdopterin binding domain"/>
    <property type="match status" value="4"/>
</dbReference>
<evidence type="ECO:0000313" key="6">
    <source>
        <dbReference type="Proteomes" id="UP000321776"/>
    </source>
</evidence>
<sequence>MIKRPHTRSDIHRPQGIGASLTRKEDERFMHGRGEYVPNIRMVGMVDVAFVRSPIAHGHIVGIEKPQAHAHAVYTLADLEGVKPIVANSGLAGFKSSQQPVLASGKVRQVGETIAMCVAATRAAAEDIAAQVFVDFEELPAVVDMLDARREDSALVHEHWGDNVFLETFVDANPDVDLDAIRRDAPIRVHRKLRTARQSMAPMEGRGVVAHWDRRLSQLIVHTSAQMPHITRTGLAECLGLDEGQVRVIAPDVGGGFGYKGILLPEEVCCGWLAMQLEKPVRWIEDRREQLTANANCREHDYDITGYADRDGRLLAVECNAHVDSGAYSSYPFSACLEAAQVGSILPGPYKMDRFRCRTWSVATNKPPILPYRGVARTGVCYAIETIMDGIALEAGLEPYEVRLRNLVQPHEMPYDNITKKHFDSGDYPEAVRRAMAAIDLPAVRARQRRGEPDGRRIGFGMSVFCEQGAHGTSVYHGWGIPMVPGYEPAVIRLTPDGVLEVRAGVHSHGQSMETTLAQIAHEVLGIDTDRVRIVLGDTGVTPYSTGTWGSRSIVMAGGAVGRASKELKERLMKIGAHLLQEPISEVRWESGAVVGKAGRRTLREIARTWYLAPQLLPPDVDPRGLEVSTSYQAKRDSGTFSYACHAVVVAVDPALGQTEILDYAIVEDGGVLINPMVVEGQVYGGAAQGIGTALYEAMPYSEDGQPLASTLADYILPGATEVPAIRIEHMETPAPYTEFGQKGIGESGAIGPPAALANAVNDALRELGVRIDQLPITPRLIVEALATPRAQQADTRKGMPA</sequence>
<protein>
    <submittedName>
        <fullName evidence="4 5">Xanthine dehydrogenase family protein</fullName>
    </submittedName>
</protein>
<dbReference type="SUPFAM" id="SSF56003">
    <property type="entry name" value="Molybdenum cofactor-binding domain"/>
    <property type="match status" value="1"/>
</dbReference>
<evidence type="ECO:0000313" key="5">
    <source>
        <dbReference type="EMBL" id="TXC80821.1"/>
    </source>
</evidence>
<dbReference type="RefSeq" id="WP_028365257.1">
    <property type="nucleotide sequence ID" value="NZ_JAZHFZ010000008.1"/>
</dbReference>
<dbReference type="SMART" id="SM01008">
    <property type="entry name" value="Ald_Xan_dh_C"/>
    <property type="match status" value="1"/>
</dbReference>
<keyword evidence="7" id="KW-1185">Reference proteome</keyword>
<dbReference type="InterPro" id="IPR016208">
    <property type="entry name" value="Ald_Oxase/xanthine_DH-like"/>
</dbReference>
<evidence type="ECO:0000259" key="3">
    <source>
        <dbReference type="SMART" id="SM01008"/>
    </source>
</evidence>
<proteinExistence type="predicted"/>
<keyword evidence="2" id="KW-0560">Oxidoreductase</keyword>
<dbReference type="PANTHER" id="PTHR11908:SF132">
    <property type="entry name" value="ALDEHYDE OXIDASE 1-RELATED"/>
    <property type="match status" value="1"/>
</dbReference>
<gene>
    <name evidence="5" type="ORF">FRZ40_42150</name>
    <name evidence="4" type="ORF">V4C56_16750</name>
</gene>
<dbReference type="PANTHER" id="PTHR11908">
    <property type="entry name" value="XANTHINE DEHYDROGENASE"/>
    <property type="match status" value="1"/>
</dbReference>
<reference evidence="4 7" key="3">
    <citation type="submission" date="2024-01" db="EMBL/GenBank/DDBJ databases">
        <title>The diversity of rhizobia nodulating Mimosa spp. in eleven states of Brazil covering several biomes is determined by host plant, location, and edaphic factors.</title>
        <authorList>
            <person name="Rouws L."/>
            <person name="Barauna A."/>
            <person name="Beukes C."/>
            <person name="De Faria S.M."/>
            <person name="Gross E."/>
            <person name="Dos Reis Junior F.B."/>
            <person name="Simon M."/>
            <person name="Maluk M."/>
            <person name="Odee D.W."/>
            <person name="Kenicer G."/>
            <person name="Young J.P.W."/>
            <person name="Reis V.M."/>
            <person name="Zilli J."/>
            <person name="James E.K."/>
        </authorList>
    </citation>
    <scope>NUCLEOTIDE SEQUENCE [LARGE SCALE GENOMIC DNA]</scope>
    <source>
        <strain evidence="4 7">JPY530</strain>
    </source>
</reference>
<dbReference type="EMBL" id="VOQS01000005">
    <property type="protein sequence ID" value="TXC80821.1"/>
    <property type="molecule type" value="Genomic_DNA"/>
</dbReference>
<dbReference type="Pfam" id="PF20256">
    <property type="entry name" value="MoCoBD_2"/>
    <property type="match status" value="1"/>
</dbReference>
<dbReference type="InterPro" id="IPR046867">
    <property type="entry name" value="AldOxase/xan_DH_MoCoBD2"/>
</dbReference>
<accession>A0A5C6V8I2</accession>
<dbReference type="Pfam" id="PF02738">
    <property type="entry name" value="MoCoBD_1"/>
    <property type="match status" value="1"/>
</dbReference>
<feature type="domain" description="Aldehyde oxidase/xanthine dehydrogenase a/b hammerhead" evidence="3">
    <location>
        <begin position="31"/>
        <end position="140"/>
    </location>
</feature>
<evidence type="ECO:0000256" key="1">
    <source>
        <dbReference type="ARBA" id="ARBA00022505"/>
    </source>
</evidence>